<dbReference type="GO" id="GO:0007166">
    <property type="term" value="P:cell surface receptor signaling pathway"/>
    <property type="evidence" value="ECO:0007669"/>
    <property type="project" value="InterPro"/>
</dbReference>
<dbReference type="PANTHER" id="PTHR35832:SF10">
    <property type="entry name" value="OS06G0314501 PROTEIN"/>
    <property type="match status" value="1"/>
</dbReference>
<proteinExistence type="predicted"/>
<dbReference type="InterPro" id="IPR054000">
    <property type="entry name" value="MLKL_N"/>
</dbReference>
<keyword evidence="4" id="KW-1185">Reference proteome</keyword>
<gene>
    <name evidence="3" type="ORF">GQ55_3G433500</name>
</gene>
<dbReference type="InterPro" id="IPR036537">
    <property type="entry name" value="Adaptor_Cbl_N_dom_sf"/>
</dbReference>
<organism evidence="3 4">
    <name type="scientific">Panicum hallii var. hallii</name>
    <dbReference type="NCBI Taxonomy" id="1504633"/>
    <lineage>
        <taxon>Eukaryota</taxon>
        <taxon>Viridiplantae</taxon>
        <taxon>Streptophyta</taxon>
        <taxon>Embryophyta</taxon>
        <taxon>Tracheophyta</taxon>
        <taxon>Spermatophyta</taxon>
        <taxon>Magnoliopsida</taxon>
        <taxon>Liliopsida</taxon>
        <taxon>Poales</taxon>
        <taxon>Poaceae</taxon>
        <taxon>PACMAD clade</taxon>
        <taxon>Panicoideae</taxon>
        <taxon>Panicodae</taxon>
        <taxon>Paniceae</taxon>
        <taxon>Panicinae</taxon>
        <taxon>Panicum</taxon>
        <taxon>Panicum sect. Panicum</taxon>
    </lineage>
</organism>
<dbReference type="Gene3D" id="1.20.930.20">
    <property type="entry name" value="Adaptor protein Cbl, N-terminal domain"/>
    <property type="match status" value="1"/>
</dbReference>
<dbReference type="OrthoDB" id="682841at2759"/>
<evidence type="ECO:0000256" key="1">
    <source>
        <dbReference type="SAM" id="SignalP"/>
    </source>
</evidence>
<dbReference type="AlphaFoldDB" id="A0A2T7EHY2"/>
<evidence type="ECO:0000313" key="4">
    <source>
        <dbReference type="Proteomes" id="UP000244336"/>
    </source>
</evidence>
<dbReference type="Proteomes" id="UP000244336">
    <property type="component" value="Chromosome 3"/>
</dbReference>
<accession>A0A2T7EHY2</accession>
<dbReference type="CDD" id="cd21037">
    <property type="entry name" value="MLKL_NTD"/>
    <property type="match status" value="1"/>
</dbReference>
<feature type="domain" description="Mixed lineage kinase" evidence="2">
    <location>
        <begin position="12"/>
        <end position="119"/>
    </location>
</feature>
<dbReference type="Pfam" id="PF22215">
    <property type="entry name" value="MLKL_N"/>
    <property type="match status" value="1"/>
</dbReference>
<feature type="chain" id="PRO_5015620300" description="Mixed lineage kinase domain-containing protein" evidence="1">
    <location>
        <begin position="18"/>
        <end position="332"/>
    </location>
</feature>
<feature type="signal peptide" evidence="1">
    <location>
        <begin position="1"/>
        <end position="17"/>
    </location>
</feature>
<evidence type="ECO:0000259" key="2">
    <source>
        <dbReference type="Pfam" id="PF22215"/>
    </source>
</evidence>
<dbReference type="EMBL" id="CM009751">
    <property type="protein sequence ID" value="PUZ67434.1"/>
    <property type="molecule type" value="Genomic_DNA"/>
</dbReference>
<evidence type="ECO:0000313" key="3">
    <source>
        <dbReference type="EMBL" id="PUZ67434.1"/>
    </source>
</evidence>
<dbReference type="PANTHER" id="PTHR35832">
    <property type="entry name" value="OS12G0248400 PROTEIN-RELATED"/>
    <property type="match status" value="1"/>
</dbReference>
<dbReference type="Gramene" id="PUZ67434">
    <property type="protein sequence ID" value="PUZ67434"/>
    <property type="gene ID" value="GQ55_3G433500"/>
</dbReference>
<protein>
    <recommendedName>
        <fullName evidence="2">Mixed lineage kinase domain-containing protein</fullName>
    </recommendedName>
</protein>
<dbReference type="InterPro" id="IPR059179">
    <property type="entry name" value="MLKL-like_MCAfunc"/>
</dbReference>
<name>A0A2T7EHY2_9POAL</name>
<reference evidence="3 4" key="1">
    <citation type="submission" date="2018-04" db="EMBL/GenBank/DDBJ databases">
        <title>WGS assembly of Panicum hallii var. hallii HAL2.</title>
        <authorList>
            <person name="Lovell J."/>
            <person name="Jenkins J."/>
            <person name="Lowry D."/>
            <person name="Mamidi S."/>
            <person name="Sreedasyam A."/>
            <person name="Weng X."/>
            <person name="Barry K."/>
            <person name="Bonette J."/>
            <person name="Campitelli B."/>
            <person name="Daum C."/>
            <person name="Gordon S."/>
            <person name="Gould B."/>
            <person name="Lipzen A."/>
            <person name="MacQueen A."/>
            <person name="Palacio-Mejia J."/>
            <person name="Plott C."/>
            <person name="Shakirov E."/>
            <person name="Shu S."/>
            <person name="Yoshinaga Y."/>
            <person name="Zane M."/>
            <person name="Rokhsar D."/>
            <person name="Grimwood J."/>
            <person name="Schmutz J."/>
            <person name="Juenger T."/>
        </authorList>
    </citation>
    <scope>NUCLEOTIDE SEQUENCE [LARGE SCALE GENOMIC DNA]</scope>
    <source>
        <strain evidence="4">cv. HAL2</strain>
    </source>
</reference>
<sequence>MPVEWIPLVGLVLNVAARVGQYAGEALRYRKKCQLLRTRVQMISTQLRALDEAQWTPDPLATKDTLECLREVLGRAELLVVSCLRRKKAFDFLKTFKNKGEFAFVNQQISHIMEAFHLANHTLLLLARNDSIFMVVLDTLIKDEACRRLPQDIKNVLEESMSGLRHSDNMPPEKKRRLELIRRDLREGLDCRDAAKTSSSGSRGQNQNDPVLKKVAEFAGEIVEEAKAVSHKKEEVQRVAQLAQKVIYLLPHLQPPLLTQNQATITKLLDNLKGAYQTITQQHRPLHCGPSALVPSSFWRQQAKRIAELGNTIEEAYQTLTLKVVRHITANA</sequence>
<keyword evidence="1" id="KW-0732">Signal</keyword>